<accession>W0RK38</accession>
<evidence type="ECO:0000259" key="9">
    <source>
        <dbReference type="PROSITE" id="PS50113"/>
    </source>
</evidence>
<evidence type="ECO:0000256" key="2">
    <source>
        <dbReference type="ARBA" id="ARBA00012534"/>
    </source>
</evidence>
<dbReference type="PROSITE" id="PS50123">
    <property type="entry name" value="CHER"/>
    <property type="match status" value="1"/>
</dbReference>
<feature type="region of interest" description="Disordered" evidence="7">
    <location>
        <begin position="616"/>
        <end position="642"/>
    </location>
</feature>
<dbReference type="SUPFAM" id="SSF47757">
    <property type="entry name" value="Chemotaxis receptor methyltransferase CheR, N-terminal domain"/>
    <property type="match status" value="1"/>
</dbReference>
<dbReference type="EMBL" id="CP007128">
    <property type="protein sequence ID" value="AHG89778.1"/>
    <property type="molecule type" value="Genomic_DNA"/>
</dbReference>
<dbReference type="Pfam" id="PF03705">
    <property type="entry name" value="CheR_N"/>
    <property type="match status" value="1"/>
</dbReference>
<evidence type="ECO:0000259" key="10">
    <source>
        <dbReference type="PROSITE" id="PS50123"/>
    </source>
</evidence>
<dbReference type="PANTHER" id="PTHR24422">
    <property type="entry name" value="CHEMOTAXIS PROTEIN METHYLTRANSFERASE"/>
    <property type="match status" value="1"/>
</dbReference>
<feature type="compositionally biased region" description="Low complexity" evidence="7">
    <location>
        <begin position="621"/>
        <end position="642"/>
    </location>
</feature>
<dbReference type="InterPro" id="IPR022642">
    <property type="entry name" value="CheR_C"/>
</dbReference>
<dbReference type="InterPro" id="IPR050903">
    <property type="entry name" value="Bact_Chemotaxis_MeTrfase"/>
</dbReference>
<dbReference type="GO" id="GO:0032259">
    <property type="term" value="P:methylation"/>
    <property type="evidence" value="ECO:0007669"/>
    <property type="project" value="UniProtKB-KW"/>
</dbReference>
<dbReference type="InterPro" id="IPR000700">
    <property type="entry name" value="PAS-assoc_C"/>
</dbReference>
<evidence type="ECO:0000256" key="3">
    <source>
        <dbReference type="ARBA" id="ARBA00022603"/>
    </source>
</evidence>
<dbReference type="eggNOG" id="COG1352">
    <property type="taxonomic scope" value="Bacteria"/>
</dbReference>
<evidence type="ECO:0000256" key="4">
    <source>
        <dbReference type="ARBA" id="ARBA00022679"/>
    </source>
</evidence>
<dbReference type="SMART" id="SM00091">
    <property type="entry name" value="PAS"/>
    <property type="match status" value="2"/>
</dbReference>
<dbReference type="PATRIC" id="fig|861299.3.peg.2278"/>
<dbReference type="InterPro" id="IPR013656">
    <property type="entry name" value="PAS_4"/>
</dbReference>
<feature type="domain" description="PAS" evidence="8">
    <location>
        <begin position="503"/>
        <end position="547"/>
    </location>
</feature>
<dbReference type="InterPro" id="IPR029063">
    <property type="entry name" value="SAM-dependent_MTases_sf"/>
</dbReference>
<dbReference type="Proteomes" id="UP000019151">
    <property type="component" value="Chromosome"/>
</dbReference>
<dbReference type="KEGG" id="gba:J421_2241"/>
<dbReference type="InterPro" id="IPR022641">
    <property type="entry name" value="CheR_N"/>
</dbReference>
<evidence type="ECO:0000256" key="7">
    <source>
        <dbReference type="SAM" id="MobiDB-lite"/>
    </source>
</evidence>
<dbReference type="InterPro" id="IPR035965">
    <property type="entry name" value="PAS-like_dom_sf"/>
</dbReference>
<dbReference type="Gene3D" id="3.40.50.150">
    <property type="entry name" value="Vaccinia Virus protein VP39"/>
    <property type="match status" value="1"/>
</dbReference>
<organism evidence="11 12">
    <name type="scientific">Gemmatirosa kalamazoonensis</name>
    <dbReference type="NCBI Taxonomy" id="861299"/>
    <lineage>
        <taxon>Bacteria</taxon>
        <taxon>Pseudomonadati</taxon>
        <taxon>Gemmatimonadota</taxon>
        <taxon>Gemmatimonadia</taxon>
        <taxon>Gemmatimonadales</taxon>
        <taxon>Gemmatimonadaceae</taxon>
        <taxon>Gemmatirosa</taxon>
    </lineage>
</organism>
<dbReference type="Pfam" id="PF08448">
    <property type="entry name" value="PAS_4"/>
    <property type="match status" value="2"/>
</dbReference>
<dbReference type="InterPro" id="IPR000780">
    <property type="entry name" value="CheR_MeTrfase"/>
</dbReference>
<keyword evidence="5" id="KW-0949">S-adenosyl-L-methionine</keyword>
<evidence type="ECO:0000259" key="8">
    <source>
        <dbReference type="PROSITE" id="PS50112"/>
    </source>
</evidence>
<dbReference type="InterPro" id="IPR000014">
    <property type="entry name" value="PAS"/>
</dbReference>
<dbReference type="EC" id="2.1.1.80" evidence="2"/>
<dbReference type="PROSITE" id="PS50113">
    <property type="entry name" value="PAC"/>
    <property type="match status" value="1"/>
</dbReference>
<evidence type="ECO:0000256" key="5">
    <source>
        <dbReference type="ARBA" id="ARBA00022691"/>
    </source>
</evidence>
<dbReference type="Gene3D" id="1.10.155.10">
    <property type="entry name" value="Chemotaxis receptor methyltransferase CheR, N-terminal domain"/>
    <property type="match status" value="1"/>
</dbReference>
<proteinExistence type="predicted"/>
<keyword evidence="3 11" id="KW-0489">Methyltransferase</keyword>
<evidence type="ECO:0000313" key="11">
    <source>
        <dbReference type="EMBL" id="AHG89778.1"/>
    </source>
</evidence>
<dbReference type="SMART" id="SM00138">
    <property type="entry name" value="MeTrc"/>
    <property type="match status" value="1"/>
</dbReference>
<keyword evidence="12" id="KW-1185">Reference proteome</keyword>
<feature type="domain" description="CheR-type methyltransferase" evidence="10">
    <location>
        <begin position="3"/>
        <end position="255"/>
    </location>
</feature>
<dbReference type="PROSITE" id="PS50112">
    <property type="entry name" value="PAS"/>
    <property type="match status" value="1"/>
</dbReference>
<dbReference type="InParanoid" id="W0RK38"/>
<protein>
    <recommendedName>
        <fullName evidence="2">protein-glutamate O-methyltransferase</fullName>
        <ecNumber evidence="2">2.1.1.80</ecNumber>
    </recommendedName>
</protein>
<comment type="catalytic activity">
    <reaction evidence="1">
        <text>L-glutamyl-[protein] + S-adenosyl-L-methionine = [protein]-L-glutamate 5-O-methyl ester + S-adenosyl-L-homocysteine</text>
        <dbReference type="Rhea" id="RHEA:24452"/>
        <dbReference type="Rhea" id="RHEA-COMP:10208"/>
        <dbReference type="Rhea" id="RHEA-COMP:10311"/>
        <dbReference type="ChEBI" id="CHEBI:29973"/>
        <dbReference type="ChEBI" id="CHEBI:57856"/>
        <dbReference type="ChEBI" id="CHEBI:59789"/>
        <dbReference type="ChEBI" id="CHEBI:82795"/>
        <dbReference type="EC" id="2.1.1.80"/>
    </reaction>
</comment>
<evidence type="ECO:0000313" key="12">
    <source>
        <dbReference type="Proteomes" id="UP000019151"/>
    </source>
</evidence>
<dbReference type="Gene3D" id="3.30.450.20">
    <property type="entry name" value="PAS domain"/>
    <property type="match status" value="2"/>
</dbReference>
<sequence>MPHAPQQPPDGDSELAALVDYLYRTRGLDIGGYKRTGLLRRLTKRLRAIGATSLTAYIDYLESHPAEFARLLDTLLINVTAFFRDDLPWEYLRTEIVPRLVAQKSPADPIRVWCAGCATGEEAYTLAIVLAEAIGDDTFRDRVKIYATDLDEPALAHARIGAYDEKDVADMPPELVDKYFERRGKQVVFRKDLRRVLIFGRNDLVQDAPISRVDLLACRNTLMYFDTATQAKILARFHFALNDGGLLLLGRAETIQLHGNLFLAVDLRRRVFAKAHGAVRPRGPIPAIAPQRARTPGVETDAVLGGTFDAGPIAQLVIDKDGLVAAVNARARGLFRLGAPDLGRPLRDLEVSYRPYELRSLIDESTTAREPVTREAVPWRATGGEQRWFDILVAPIFELGGTVAAASVSFVDVTETRLARQQLDDMQAELETAYQELQSANEELETTNEELHSTVEELETTNEELQSTNEELETMNEELQSTNEELQTINDELRLRSDELNQANLFLESILRSLRAGVAVLDRDLRVMVWNDRAEDLWGVRREEADGAPFPSLDIGLPVRRILPSIRACLAGELPSYEAPIRATNRRGRAIVCQTRVLPLLSRTSEAPRGVIVLMEEPPGDDAAAADGGPSAEGASEGDAPA</sequence>
<dbReference type="SUPFAM" id="SSF55785">
    <property type="entry name" value="PYP-like sensor domain (PAS domain)"/>
    <property type="match status" value="2"/>
</dbReference>
<feature type="domain" description="PAC" evidence="9">
    <location>
        <begin position="372"/>
        <end position="425"/>
    </location>
</feature>
<evidence type="ECO:0000256" key="1">
    <source>
        <dbReference type="ARBA" id="ARBA00001541"/>
    </source>
</evidence>
<feature type="coiled-coil region" evidence="6">
    <location>
        <begin position="416"/>
        <end position="503"/>
    </location>
</feature>
<gene>
    <name evidence="11" type="ORF">J421_2241</name>
</gene>
<dbReference type="PANTHER" id="PTHR24422:SF10">
    <property type="entry name" value="CHEMOTAXIS PROTEIN METHYLTRANSFERASE 2"/>
    <property type="match status" value="1"/>
</dbReference>
<dbReference type="OrthoDB" id="9799157at2"/>
<dbReference type="AlphaFoldDB" id="W0RK38"/>
<dbReference type="GO" id="GO:0008983">
    <property type="term" value="F:protein-glutamate O-methyltransferase activity"/>
    <property type="evidence" value="ECO:0007669"/>
    <property type="project" value="UniProtKB-EC"/>
</dbReference>
<dbReference type="STRING" id="861299.J421_2241"/>
<dbReference type="SUPFAM" id="SSF90257">
    <property type="entry name" value="Myosin rod fragments"/>
    <property type="match status" value="1"/>
</dbReference>
<name>W0RK38_9BACT</name>
<evidence type="ECO:0000256" key="6">
    <source>
        <dbReference type="SAM" id="Coils"/>
    </source>
</evidence>
<keyword evidence="6" id="KW-0175">Coiled coil</keyword>
<dbReference type="RefSeq" id="WP_025411264.1">
    <property type="nucleotide sequence ID" value="NZ_CP007128.1"/>
</dbReference>
<dbReference type="SUPFAM" id="SSF53335">
    <property type="entry name" value="S-adenosyl-L-methionine-dependent methyltransferases"/>
    <property type="match status" value="1"/>
</dbReference>
<keyword evidence="4 11" id="KW-0808">Transferase</keyword>
<dbReference type="HOGENOM" id="CLU_000892_4_0_0"/>
<dbReference type="Pfam" id="PF01739">
    <property type="entry name" value="CheR"/>
    <property type="match status" value="1"/>
</dbReference>
<reference evidence="11 12" key="1">
    <citation type="journal article" date="2014" name="Genome Announc.">
        <title>Genome Sequence and Methylome of Soil Bacterium Gemmatirosa kalamazoonensis KBS708T, a Member of the Rarely Cultivated Gemmatimonadetes Phylum.</title>
        <authorList>
            <person name="Debruyn J.M."/>
            <person name="Radosevich M."/>
            <person name="Wommack K.E."/>
            <person name="Polson S.W."/>
            <person name="Hauser L.J."/>
            <person name="Fawaz M.N."/>
            <person name="Korlach J."/>
            <person name="Tsai Y.C."/>
        </authorList>
    </citation>
    <scope>NUCLEOTIDE SEQUENCE [LARGE SCALE GENOMIC DNA]</scope>
    <source>
        <strain evidence="11 12">KBS708</strain>
    </source>
</reference>
<dbReference type="InterPro" id="IPR036804">
    <property type="entry name" value="CheR_N_sf"/>
</dbReference>
<dbReference type="PRINTS" id="PR00996">
    <property type="entry name" value="CHERMTFRASE"/>
</dbReference>
<dbReference type="CDD" id="cd00130">
    <property type="entry name" value="PAS"/>
    <property type="match status" value="2"/>
</dbReference>